<feature type="domain" description="HTH cro/C1-type" evidence="2">
    <location>
        <begin position="20"/>
        <end position="62"/>
    </location>
</feature>
<reference evidence="3 4" key="1">
    <citation type="submission" date="2023-03" db="EMBL/GenBank/DDBJ databases">
        <title>Bacillus Genome Sequencing.</title>
        <authorList>
            <person name="Dunlap C."/>
        </authorList>
    </citation>
    <scope>NUCLEOTIDE SEQUENCE [LARGE SCALE GENOMIC DNA]</scope>
    <source>
        <strain evidence="3 4">B-4107</strain>
    </source>
</reference>
<dbReference type="PANTHER" id="PTHR46558:SF11">
    <property type="entry name" value="HTH-TYPE TRANSCRIPTIONAL REGULATOR XRE"/>
    <property type="match status" value="1"/>
</dbReference>
<dbReference type="SMART" id="SM00530">
    <property type="entry name" value="HTH_XRE"/>
    <property type="match status" value="1"/>
</dbReference>
<evidence type="ECO:0000256" key="1">
    <source>
        <dbReference type="ARBA" id="ARBA00023125"/>
    </source>
</evidence>
<gene>
    <name evidence="3" type="ORF">P5F74_19695</name>
</gene>
<dbReference type="InterPro" id="IPR001387">
    <property type="entry name" value="Cro/C1-type_HTH"/>
</dbReference>
<keyword evidence="1" id="KW-0238">DNA-binding</keyword>
<evidence type="ECO:0000259" key="2">
    <source>
        <dbReference type="PROSITE" id="PS50943"/>
    </source>
</evidence>
<dbReference type="CDD" id="cd00093">
    <property type="entry name" value="HTH_XRE"/>
    <property type="match status" value="1"/>
</dbReference>
<dbReference type="Pfam" id="PF01381">
    <property type="entry name" value="HTH_3"/>
    <property type="match status" value="1"/>
</dbReference>
<comment type="caution">
    <text evidence="3">The sequence shown here is derived from an EMBL/GenBank/DDBJ whole genome shotgun (WGS) entry which is preliminary data.</text>
</comment>
<sequence length="73" mass="8433">MANFQERLKALKNESSTSYQELAEYLGISLRAVQHYASGARTPDLEGLIKIADFYEVSIDYLVGRSDERERRY</sequence>
<dbReference type="EMBL" id="JAROAS010000065">
    <property type="protein sequence ID" value="MED4130337.1"/>
    <property type="molecule type" value="Genomic_DNA"/>
</dbReference>
<dbReference type="PROSITE" id="PS50943">
    <property type="entry name" value="HTH_CROC1"/>
    <property type="match status" value="1"/>
</dbReference>
<proteinExistence type="predicted"/>
<dbReference type="Proteomes" id="UP001341820">
    <property type="component" value="Unassembled WGS sequence"/>
</dbReference>
<keyword evidence="4" id="KW-1185">Reference proteome</keyword>
<evidence type="ECO:0000313" key="3">
    <source>
        <dbReference type="EMBL" id="MED4130337.1"/>
    </source>
</evidence>
<evidence type="ECO:0000313" key="4">
    <source>
        <dbReference type="Proteomes" id="UP001341820"/>
    </source>
</evidence>
<protein>
    <submittedName>
        <fullName evidence="3">Helix-turn-helix transcriptional regulator</fullName>
    </submittedName>
</protein>
<name>A0ABU6NU62_9BACI</name>
<dbReference type="PANTHER" id="PTHR46558">
    <property type="entry name" value="TRACRIPTIONAL REGULATORY PROTEIN-RELATED-RELATED"/>
    <property type="match status" value="1"/>
</dbReference>
<dbReference type="RefSeq" id="WP_328238953.1">
    <property type="nucleotide sequence ID" value="NZ_JAROAS010000065.1"/>
</dbReference>
<dbReference type="InterPro" id="IPR010982">
    <property type="entry name" value="Lambda_DNA-bd_dom_sf"/>
</dbReference>
<dbReference type="Gene3D" id="1.10.260.40">
    <property type="entry name" value="lambda repressor-like DNA-binding domains"/>
    <property type="match status" value="1"/>
</dbReference>
<dbReference type="SUPFAM" id="SSF47413">
    <property type="entry name" value="lambda repressor-like DNA-binding domains"/>
    <property type="match status" value="1"/>
</dbReference>
<accession>A0ABU6NU62</accession>
<organism evidence="3 4">
    <name type="scientific">Shouchella miscanthi</name>
    <dbReference type="NCBI Taxonomy" id="2598861"/>
    <lineage>
        <taxon>Bacteria</taxon>
        <taxon>Bacillati</taxon>
        <taxon>Bacillota</taxon>
        <taxon>Bacilli</taxon>
        <taxon>Bacillales</taxon>
        <taxon>Bacillaceae</taxon>
        <taxon>Shouchella</taxon>
    </lineage>
</organism>